<proteinExistence type="predicted"/>
<dbReference type="GO" id="GO:0004860">
    <property type="term" value="F:protein kinase inhibitor activity"/>
    <property type="evidence" value="ECO:0007669"/>
    <property type="project" value="UniProtKB-KW"/>
</dbReference>
<accession>A0ABC9WAU2</accession>
<evidence type="ECO:0000313" key="1">
    <source>
        <dbReference type="EMBL" id="GAB0182132.1"/>
    </source>
</evidence>
<protein>
    <submittedName>
        <fullName evidence="1">cAMP-dependent protein kinase inhibitor alpha</fullName>
    </submittedName>
</protein>
<comment type="caution">
    <text evidence="1">The sequence shown here is derived from an EMBL/GenBank/DDBJ whole genome shotgun (WGS) entry which is preliminary data.</text>
</comment>
<organism evidence="1 2">
    <name type="scientific">Grus japonensis</name>
    <name type="common">Japanese crane</name>
    <name type="synonym">Red-crowned crane</name>
    <dbReference type="NCBI Taxonomy" id="30415"/>
    <lineage>
        <taxon>Eukaryota</taxon>
        <taxon>Metazoa</taxon>
        <taxon>Chordata</taxon>
        <taxon>Craniata</taxon>
        <taxon>Vertebrata</taxon>
        <taxon>Euteleostomi</taxon>
        <taxon>Archelosauria</taxon>
        <taxon>Archosauria</taxon>
        <taxon>Dinosauria</taxon>
        <taxon>Saurischia</taxon>
        <taxon>Theropoda</taxon>
        <taxon>Coelurosauria</taxon>
        <taxon>Aves</taxon>
        <taxon>Neognathae</taxon>
        <taxon>Neoaves</taxon>
        <taxon>Gruiformes</taxon>
        <taxon>Gruidae</taxon>
        <taxon>Grus</taxon>
    </lineage>
</organism>
<keyword evidence="1" id="KW-0649">Protein kinase inhibitor</keyword>
<dbReference type="EMBL" id="BAAFJT010000002">
    <property type="protein sequence ID" value="GAB0182132.1"/>
    <property type="molecule type" value="Genomic_DNA"/>
</dbReference>
<reference evidence="1 2" key="1">
    <citation type="submission" date="2024-06" db="EMBL/GenBank/DDBJ databases">
        <title>The draft genome of Grus japonensis, version 3.</title>
        <authorList>
            <person name="Nabeshima K."/>
            <person name="Suzuki S."/>
            <person name="Onuma M."/>
        </authorList>
    </citation>
    <scope>NUCLEOTIDE SEQUENCE [LARGE SCALE GENOMIC DNA]</scope>
    <source>
        <strain evidence="1 2">451A</strain>
    </source>
</reference>
<dbReference type="Proteomes" id="UP001623348">
    <property type="component" value="Unassembled WGS sequence"/>
</dbReference>
<sequence>MSKWRPVMSDVPEGSLLGPPPFNLFVGNTNSGIECTLSTFANDTKLCGVGDTLEGRDAIQRDLDRLERWARVNCMKFNKAKYKVLHMGQGNPKHNYRQRMD</sequence>
<name>A0ABC9WAU2_GRUJA</name>
<gene>
    <name evidence="1" type="ORF">GRJ2_000678500</name>
</gene>
<dbReference type="PANTHER" id="PTHR33332">
    <property type="entry name" value="REVERSE TRANSCRIPTASE DOMAIN-CONTAINING PROTEIN"/>
    <property type="match status" value="1"/>
</dbReference>
<evidence type="ECO:0000313" key="2">
    <source>
        <dbReference type="Proteomes" id="UP001623348"/>
    </source>
</evidence>
<keyword evidence="2" id="KW-1185">Reference proteome</keyword>
<dbReference type="AlphaFoldDB" id="A0ABC9WAU2"/>